<feature type="non-terminal residue" evidence="2">
    <location>
        <position position="285"/>
    </location>
</feature>
<proteinExistence type="predicted"/>
<gene>
    <name evidence="2" type="ORF">TCAL_04059</name>
</gene>
<name>A0A553PF10_TIGCA</name>
<protein>
    <submittedName>
        <fullName evidence="2">Uncharacterized protein</fullName>
    </submittedName>
</protein>
<evidence type="ECO:0000313" key="3">
    <source>
        <dbReference type="Proteomes" id="UP000318571"/>
    </source>
</evidence>
<evidence type="ECO:0000313" key="2">
    <source>
        <dbReference type="EMBL" id="TRY76253.1"/>
    </source>
</evidence>
<comment type="caution">
    <text evidence="2">The sequence shown here is derived from an EMBL/GenBank/DDBJ whole genome shotgun (WGS) entry which is preliminary data.</text>
</comment>
<keyword evidence="3" id="KW-1185">Reference proteome</keyword>
<reference evidence="2 3" key="1">
    <citation type="journal article" date="2018" name="Nat. Ecol. Evol.">
        <title>Genomic signatures of mitonuclear coevolution across populations of Tigriopus californicus.</title>
        <authorList>
            <person name="Barreto F.S."/>
            <person name="Watson E.T."/>
            <person name="Lima T.G."/>
            <person name="Willett C.S."/>
            <person name="Edmands S."/>
            <person name="Li W."/>
            <person name="Burton R.S."/>
        </authorList>
    </citation>
    <scope>NUCLEOTIDE SEQUENCE [LARGE SCALE GENOMIC DNA]</scope>
    <source>
        <strain evidence="2 3">San Diego</strain>
    </source>
</reference>
<accession>A0A553PF10</accession>
<feature type="region of interest" description="Disordered" evidence="1">
    <location>
        <begin position="244"/>
        <end position="285"/>
    </location>
</feature>
<dbReference type="AlphaFoldDB" id="A0A553PF10"/>
<feature type="compositionally biased region" description="Low complexity" evidence="1">
    <location>
        <begin position="43"/>
        <end position="59"/>
    </location>
</feature>
<sequence length="285" mass="31616">MDRTRSAMRGGSSTFLDVESRTGRSRPQDAVGSHRERRGRRPSSSYQSTSAANSFSSASPTLNRYPSNRTTTSGMASSESSDGSKSDEDADEAKESSSAKSRLAKPGDGEETLTARKVQQMRQSVGTVEQMWIDPNNLNFESDGQISEISEIWSQYGDEIEPHTEGKLHKWNPNRKNVSTKLSNEERGLTGEQSNKRRRKKTRQKDPKKIIPGMNFVPIGKGGTGANQGEGVYFLDFSSQFKQSLKQAREERDAKKKYEYLSDRGGSNRSRSSGLGSRSRPNSTN</sequence>
<feature type="region of interest" description="Disordered" evidence="1">
    <location>
        <begin position="163"/>
        <end position="230"/>
    </location>
</feature>
<feature type="region of interest" description="Disordered" evidence="1">
    <location>
        <begin position="1"/>
        <end position="128"/>
    </location>
</feature>
<feature type="compositionally biased region" description="Basic and acidic residues" evidence="1">
    <location>
        <begin position="247"/>
        <end position="262"/>
    </location>
</feature>
<dbReference type="EMBL" id="VCGU01000004">
    <property type="protein sequence ID" value="TRY76253.1"/>
    <property type="molecule type" value="Genomic_DNA"/>
</dbReference>
<feature type="compositionally biased region" description="Polar residues" evidence="1">
    <location>
        <begin position="60"/>
        <end position="72"/>
    </location>
</feature>
<evidence type="ECO:0000256" key="1">
    <source>
        <dbReference type="SAM" id="MobiDB-lite"/>
    </source>
</evidence>
<feature type="compositionally biased region" description="Basic and acidic residues" evidence="1">
    <location>
        <begin position="82"/>
        <end position="97"/>
    </location>
</feature>
<feature type="compositionally biased region" description="Low complexity" evidence="1">
    <location>
        <begin position="263"/>
        <end position="285"/>
    </location>
</feature>
<dbReference type="Proteomes" id="UP000318571">
    <property type="component" value="Chromosome 5"/>
</dbReference>
<organism evidence="2 3">
    <name type="scientific">Tigriopus californicus</name>
    <name type="common">Marine copepod</name>
    <dbReference type="NCBI Taxonomy" id="6832"/>
    <lineage>
        <taxon>Eukaryota</taxon>
        <taxon>Metazoa</taxon>
        <taxon>Ecdysozoa</taxon>
        <taxon>Arthropoda</taxon>
        <taxon>Crustacea</taxon>
        <taxon>Multicrustacea</taxon>
        <taxon>Hexanauplia</taxon>
        <taxon>Copepoda</taxon>
        <taxon>Harpacticoida</taxon>
        <taxon>Harpacticidae</taxon>
        <taxon>Tigriopus</taxon>
    </lineage>
</organism>